<organism evidence="3 4">
    <name type="scientific">Fervidicoccus fontis</name>
    <dbReference type="NCBI Taxonomy" id="683846"/>
    <lineage>
        <taxon>Archaea</taxon>
        <taxon>Thermoproteota</taxon>
        <taxon>Thermoprotei</taxon>
        <taxon>Fervidicoccales</taxon>
        <taxon>Fervidicoccaceae</taxon>
        <taxon>Fervidicoccus</taxon>
    </lineage>
</organism>
<dbReference type="AlphaFoldDB" id="A0A843A9R9"/>
<comment type="function">
    <text evidence="2">Possibly the antitoxin component of a toxin-antitoxin (TA) module.</text>
</comment>
<evidence type="ECO:0000256" key="2">
    <source>
        <dbReference type="HAMAP-Rule" id="MF_00794"/>
    </source>
</evidence>
<name>A0A843A9R9_9CREN</name>
<reference evidence="3" key="1">
    <citation type="submission" date="2020-10" db="EMBL/GenBank/DDBJ databases">
        <title>Fervidococcus fontis strain 3639Fd - the first crenarchaeon capable of growth on lipids.</title>
        <authorList>
            <person name="Kochetkova T.V."/>
            <person name="Elcheninov A.G."/>
            <person name="Toschakov S.V."/>
            <person name="Kublanov I.V."/>
        </authorList>
    </citation>
    <scope>NUCLEOTIDE SEQUENCE</scope>
    <source>
        <strain evidence="3">3639Fd</strain>
    </source>
</reference>
<dbReference type="EMBL" id="JADEZV010000001">
    <property type="protein sequence ID" value="MBE9390824.1"/>
    <property type="molecule type" value="Genomic_DNA"/>
</dbReference>
<comment type="caution">
    <text evidence="3">The sequence shown here is derived from an EMBL/GenBank/DDBJ whole genome shotgun (WGS) entry which is preliminary data.</text>
</comment>
<gene>
    <name evidence="3" type="ORF">IOK49_01825</name>
</gene>
<protein>
    <recommendedName>
        <fullName evidence="2">Putative antitoxin IOK49_01825</fullName>
    </recommendedName>
</protein>
<dbReference type="Pfam" id="PF02697">
    <property type="entry name" value="VAPB_antitox"/>
    <property type="match status" value="1"/>
</dbReference>
<evidence type="ECO:0000313" key="3">
    <source>
        <dbReference type="EMBL" id="MBE9390824.1"/>
    </source>
</evidence>
<dbReference type="InterPro" id="IPR003847">
    <property type="entry name" value="Put_antitoxin"/>
</dbReference>
<dbReference type="Proteomes" id="UP000652307">
    <property type="component" value="Unassembled WGS sequence"/>
</dbReference>
<comment type="similarity">
    <text evidence="2">Belongs to the UPF0330 family.</text>
</comment>
<evidence type="ECO:0000313" key="4">
    <source>
        <dbReference type="Proteomes" id="UP000652307"/>
    </source>
</evidence>
<sequence>MGVKTITISIDAYEALSKLKRPGESFSDVILRLTKRRSLLDLAGVWRDVNDEELDKAMKEIREAWLKWSIKTE</sequence>
<accession>A0A843A9R9</accession>
<keyword evidence="1" id="KW-1277">Toxin-antitoxin system</keyword>
<proteinExistence type="inferred from homology"/>
<dbReference type="HAMAP" id="MF_00794">
    <property type="entry name" value="UPF0330"/>
    <property type="match status" value="1"/>
</dbReference>
<evidence type="ECO:0000256" key="1">
    <source>
        <dbReference type="ARBA" id="ARBA00022649"/>
    </source>
</evidence>